<proteinExistence type="predicted"/>
<dbReference type="RefSeq" id="WP_121304517.1">
    <property type="nucleotide sequence ID" value="NZ_RBWW01000003.1"/>
</dbReference>
<evidence type="ECO:0000313" key="3">
    <source>
        <dbReference type="Proteomes" id="UP000268233"/>
    </source>
</evidence>
<evidence type="ECO:0000313" key="2">
    <source>
        <dbReference type="EMBL" id="RKS75799.1"/>
    </source>
</evidence>
<organism evidence="2 3">
    <name type="scientific">Haloarcula quadrata</name>
    <dbReference type="NCBI Taxonomy" id="182779"/>
    <lineage>
        <taxon>Archaea</taxon>
        <taxon>Methanobacteriati</taxon>
        <taxon>Methanobacteriota</taxon>
        <taxon>Stenosarchaea group</taxon>
        <taxon>Halobacteria</taxon>
        <taxon>Halobacteriales</taxon>
        <taxon>Haloarculaceae</taxon>
        <taxon>Haloarcula</taxon>
    </lineage>
</organism>
<reference evidence="2 3" key="1">
    <citation type="submission" date="2018-10" db="EMBL/GenBank/DDBJ databases">
        <title>Genomic Encyclopedia of Archaeal and Bacterial Type Strains, Phase II (KMG-II): from individual species to whole genera.</title>
        <authorList>
            <person name="Goeker M."/>
        </authorList>
    </citation>
    <scope>NUCLEOTIDE SEQUENCE [LARGE SCALE GENOMIC DNA]</scope>
    <source>
        <strain evidence="2 3">DSM 11927</strain>
    </source>
</reference>
<gene>
    <name evidence="2" type="ORF">BDK61_4316</name>
</gene>
<sequence>MARRKITEEAETNQEQTEEDDQDTADQGSDRTQLTQRMPDDLLDDVDELAETMGVSRNAAINMLVKRGLDGF</sequence>
<dbReference type="EMBL" id="RBWW01000003">
    <property type="protein sequence ID" value="RKS75799.1"/>
    <property type="molecule type" value="Genomic_DNA"/>
</dbReference>
<name>A0A495QQN2_9EURY</name>
<dbReference type="Proteomes" id="UP000268233">
    <property type="component" value="Unassembled WGS sequence"/>
</dbReference>
<keyword evidence="3" id="KW-1185">Reference proteome</keyword>
<feature type="region of interest" description="Disordered" evidence="1">
    <location>
        <begin position="1"/>
        <end position="42"/>
    </location>
</feature>
<dbReference type="AlphaFoldDB" id="A0A495QQN2"/>
<protein>
    <submittedName>
        <fullName evidence="2">Ribbon-helix-helix CopG family protein</fullName>
    </submittedName>
</protein>
<comment type="caution">
    <text evidence="2">The sequence shown here is derived from an EMBL/GenBank/DDBJ whole genome shotgun (WGS) entry which is preliminary data.</text>
</comment>
<dbReference type="SUPFAM" id="SSF47598">
    <property type="entry name" value="Ribbon-helix-helix"/>
    <property type="match status" value="1"/>
</dbReference>
<accession>A0A495QQN2</accession>
<dbReference type="GO" id="GO:0006355">
    <property type="term" value="P:regulation of DNA-templated transcription"/>
    <property type="evidence" value="ECO:0007669"/>
    <property type="project" value="InterPro"/>
</dbReference>
<dbReference type="InterPro" id="IPR010985">
    <property type="entry name" value="Ribbon_hlx_hlx"/>
</dbReference>
<feature type="compositionally biased region" description="Acidic residues" evidence="1">
    <location>
        <begin position="9"/>
        <end position="24"/>
    </location>
</feature>
<evidence type="ECO:0000256" key="1">
    <source>
        <dbReference type="SAM" id="MobiDB-lite"/>
    </source>
</evidence>